<dbReference type="InterPro" id="IPR005149">
    <property type="entry name" value="Tscrpt_reg_PadR_N"/>
</dbReference>
<dbReference type="SUPFAM" id="SSF46785">
    <property type="entry name" value="Winged helix' DNA-binding domain"/>
    <property type="match status" value="1"/>
</dbReference>
<feature type="domain" description="Transcription regulator PadR N-terminal" evidence="1">
    <location>
        <begin position="14"/>
        <end position="83"/>
    </location>
</feature>
<dbReference type="Gene3D" id="1.10.10.10">
    <property type="entry name" value="Winged helix-like DNA-binding domain superfamily/Winged helix DNA-binding domain"/>
    <property type="match status" value="1"/>
</dbReference>
<dbReference type="Proteomes" id="UP000287101">
    <property type="component" value="Unassembled WGS sequence"/>
</dbReference>
<name>A0A430ABN5_9ENTE</name>
<dbReference type="PANTHER" id="PTHR33169:SF24">
    <property type="entry name" value="TRANSCRIPTIONAL REGULATOR, PADR FAMILY"/>
    <property type="match status" value="1"/>
</dbReference>
<protein>
    <submittedName>
        <fullName evidence="2">PadR family transcriptional regulator</fullName>
    </submittedName>
</protein>
<reference evidence="2 3" key="1">
    <citation type="submission" date="2017-05" db="EMBL/GenBank/DDBJ databases">
        <title>Vagococcus spp. assemblies.</title>
        <authorList>
            <person name="Gulvik C.A."/>
        </authorList>
    </citation>
    <scope>NUCLEOTIDE SEQUENCE [LARGE SCALE GENOMIC DNA]</scope>
    <source>
        <strain evidence="2 3">CCUG 41755</strain>
    </source>
</reference>
<organism evidence="2 3">
    <name type="scientific">Vagococcus fessus</name>
    <dbReference type="NCBI Taxonomy" id="120370"/>
    <lineage>
        <taxon>Bacteria</taxon>
        <taxon>Bacillati</taxon>
        <taxon>Bacillota</taxon>
        <taxon>Bacilli</taxon>
        <taxon>Lactobacillales</taxon>
        <taxon>Enterococcaceae</taxon>
        <taxon>Vagococcus</taxon>
    </lineage>
</organism>
<dbReference type="AlphaFoldDB" id="A0A430ABN5"/>
<proteinExistence type="predicted"/>
<dbReference type="InterPro" id="IPR036390">
    <property type="entry name" value="WH_DNA-bd_sf"/>
</dbReference>
<accession>A0A430ABN5</accession>
<dbReference type="PANTHER" id="PTHR33169">
    <property type="entry name" value="PADR-FAMILY TRANSCRIPTIONAL REGULATOR"/>
    <property type="match status" value="1"/>
</dbReference>
<keyword evidence="3" id="KW-1185">Reference proteome</keyword>
<dbReference type="RefSeq" id="WP_126830061.1">
    <property type="nucleotide sequence ID" value="NZ_NGJY01000001.1"/>
</dbReference>
<evidence type="ECO:0000259" key="1">
    <source>
        <dbReference type="Pfam" id="PF03551"/>
    </source>
</evidence>
<dbReference type="EMBL" id="NGJY01000001">
    <property type="protein sequence ID" value="RSU04622.1"/>
    <property type="molecule type" value="Genomic_DNA"/>
</dbReference>
<comment type="caution">
    <text evidence="2">The sequence shown here is derived from an EMBL/GenBank/DDBJ whole genome shotgun (WGS) entry which is preliminary data.</text>
</comment>
<dbReference type="Pfam" id="PF03551">
    <property type="entry name" value="PadR"/>
    <property type="match status" value="1"/>
</dbReference>
<sequence>MKLLSSSQILELSVLSLLEKEDLYGYLITQKVQEVIDISESTLYPVLRKLEKNDFVETYNQEFQGRNRKYYSKTAKGIKRLKELTDEWTEFYTKFNELIGE</sequence>
<dbReference type="OrthoDB" id="9808017at2"/>
<dbReference type="InterPro" id="IPR052509">
    <property type="entry name" value="Metal_resp_DNA-bind_regulator"/>
</dbReference>
<dbReference type="InterPro" id="IPR036388">
    <property type="entry name" value="WH-like_DNA-bd_sf"/>
</dbReference>
<gene>
    <name evidence="2" type="ORF">CBF31_00980</name>
</gene>
<evidence type="ECO:0000313" key="2">
    <source>
        <dbReference type="EMBL" id="RSU04622.1"/>
    </source>
</evidence>
<evidence type="ECO:0000313" key="3">
    <source>
        <dbReference type="Proteomes" id="UP000287101"/>
    </source>
</evidence>